<dbReference type="InterPro" id="IPR023614">
    <property type="entry name" value="Porin_dom_sf"/>
</dbReference>
<organism evidence="3 4">
    <name type="scientific">Shewanella cyperi</name>
    <dbReference type="NCBI Taxonomy" id="2814292"/>
    <lineage>
        <taxon>Bacteria</taxon>
        <taxon>Pseudomonadati</taxon>
        <taxon>Pseudomonadota</taxon>
        <taxon>Gammaproteobacteria</taxon>
        <taxon>Alteromonadales</taxon>
        <taxon>Shewanellaceae</taxon>
        <taxon>Shewanella</taxon>
    </lineage>
</organism>
<evidence type="ECO:0000313" key="4">
    <source>
        <dbReference type="Proteomes" id="UP000663281"/>
    </source>
</evidence>
<evidence type="ECO:0000313" key="3">
    <source>
        <dbReference type="EMBL" id="QSX30566.1"/>
    </source>
</evidence>
<dbReference type="SUPFAM" id="SSF56935">
    <property type="entry name" value="Porins"/>
    <property type="match status" value="1"/>
</dbReference>
<gene>
    <name evidence="3" type="ORF">JYB88_02585</name>
</gene>
<dbReference type="Proteomes" id="UP000663281">
    <property type="component" value="Chromosome"/>
</dbReference>
<dbReference type="InterPro" id="IPR033900">
    <property type="entry name" value="Gram_neg_porin_domain"/>
</dbReference>
<name>A0A974XNY7_9GAMM</name>
<evidence type="ECO:0000259" key="2">
    <source>
        <dbReference type="Pfam" id="PF13609"/>
    </source>
</evidence>
<feature type="domain" description="Porin" evidence="2">
    <location>
        <begin position="13"/>
        <end position="349"/>
    </location>
</feature>
<proteinExistence type="predicted"/>
<dbReference type="KEGG" id="scyp:JYB88_02585"/>
<keyword evidence="4" id="KW-1185">Reference proteome</keyword>
<sequence>MKQSLAICLGTLLLSTAASAEVHISGFASVVGGQVLEGSGVEEFGLEPTFLADYPLVGAYTEEWSFEPDTLFGLQFSADLMDGLSATAQVVSRGADNFSASFEWAYLSYELNEHWTLQAGKKRLPLYYYSDFFDVGYAYPWIRPPADNYTWQIFNYTGASALYNYLIGDWTMTGQIYYGREDDEPNKLLSEFFFGASTREIWKDIGGLVVQFNRDWLDIRLTHMQYNNERFIGGEQRIWDNGSTERKGKFYGLSVNVDWNNLLVLTELNRLTLEGSDLDTYLVTLGYRFGDFLPYVSYSDFDDGSEIHNTTSVGLRWDFHPSAAFKIQYDDVTDDGVGAGTPDSWRVAGDAKAISLGVDLVF</sequence>
<dbReference type="GO" id="GO:0015288">
    <property type="term" value="F:porin activity"/>
    <property type="evidence" value="ECO:0007669"/>
    <property type="project" value="InterPro"/>
</dbReference>
<dbReference type="GO" id="GO:0016020">
    <property type="term" value="C:membrane"/>
    <property type="evidence" value="ECO:0007669"/>
    <property type="project" value="InterPro"/>
</dbReference>
<evidence type="ECO:0000256" key="1">
    <source>
        <dbReference type="SAM" id="SignalP"/>
    </source>
</evidence>
<dbReference type="Pfam" id="PF13609">
    <property type="entry name" value="Porin_4"/>
    <property type="match status" value="1"/>
</dbReference>
<reference evidence="3 4" key="1">
    <citation type="submission" date="2021-03" db="EMBL/GenBank/DDBJ databases">
        <title>Novel species identification of genus Shewanella.</title>
        <authorList>
            <person name="Liu G."/>
            <person name="Zhang Q."/>
        </authorList>
    </citation>
    <scope>NUCLEOTIDE SEQUENCE [LARGE SCALE GENOMIC DNA]</scope>
    <source>
        <strain evidence="3 4">FJAT-53726</strain>
    </source>
</reference>
<feature type="signal peptide" evidence="1">
    <location>
        <begin position="1"/>
        <end position="20"/>
    </location>
</feature>
<dbReference type="Gene3D" id="2.40.160.10">
    <property type="entry name" value="Porin"/>
    <property type="match status" value="1"/>
</dbReference>
<accession>A0A974XNY7</accession>
<dbReference type="AlphaFoldDB" id="A0A974XNY7"/>
<feature type="chain" id="PRO_5036787873" evidence="1">
    <location>
        <begin position="21"/>
        <end position="362"/>
    </location>
</feature>
<dbReference type="EMBL" id="CP071504">
    <property type="protein sequence ID" value="QSX30566.1"/>
    <property type="molecule type" value="Genomic_DNA"/>
</dbReference>
<protein>
    <submittedName>
        <fullName evidence="3">Porin</fullName>
    </submittedName>
</protein>
<dbReference type="RefSeq" id="WP_207325386.1">
    <property type="nucleotide sequence ID" value="NZ_CP071504.1"/>
</dbReference>
<keyword evidence="1" id="KW-0732">Signal</keyword>